<sequence length="1250" mass="140033">MARATAFTSMGRRARVANTVTRWHQVPEQKPWDSEPETRCWRSVDSCTFTNRKDPNPLISVPYAYYFEWISGSANFSFTYEEISYLLNWGGINITASVTEDFTGIVTHGLSQVEKTDSDYTLFIVTEPRETTPGLNFTAQLQVLRFDNASLTEEERNKIVTVKIIQSTTEYWFSELFSNASLDNVSLTTPSSNPGSVIVREYTTPESGIINISFPIIQSVQVIKIEAQYQNTTQNWILEKYGRLNGYAQIRISSSVKKVGETFQVEVNTLPKSQKLYYTVMARGVIVFVGQTTNSSFTLTPEHSWAPQATIIIYFMINNGEGGDIMQTSETIHIQGLFQNKVSLSWSTNLTQPSENVSLAVNVSKPRSLVGVWVTERISDLEEYRNYFTASRVEGEIIANTEGLGNTLSDLMINYANFPSDELIPISRIFERVSYTPIRNNAFNPETWLWLETNISSGATTNLQVTTPQTNSTWMASAFVISEEHGLGFTEESVEMEVFQPLSMTMNLPYSVVRNEQFILEAGLFNNLPENREVTVTLKNSDSFEVILPRSDPSTIAGLINVIVPSHDTKIVQFPINPKKLGEISMTVTAISSEESYTVTQNIFVKAEGVKRFYTEAAIFDLAGAITQTDLKSFLFTFPNEMVKDSEEAFITVHGDLLAPSIDGLESLIQMPYGCGEQNMINFAPNIYVLHYLIAAQKLKEDIRTQAINFMILGYQRELSYKRSDDSFSAFGNIDDSGSTWLTSFVLRCFLQARPFIFISQDVLDQMVQWLVQYQDISTGIFSEPGRVIHTELQGGLNGPITLTAYILTSLLEDEDYRIQYEFHINKALQYLESKFDQGISSNYVLSVVAYALTLANSTRANKALTQLNSRASNTEGLQYWPSPSGTTNHWQPQSSEIETAAYALLSHYKQNRVSEGIPIMKWLSQQRSHLGGYSSTQDTIMALQALAQFLSVLPTGETSLNITVTGYRSFVPITFQINNDNLLALQSQQITVSQPLSINVSAVGRGRAIFQLNIYYNQRESLRRRRNVPESEEFTLDITVNDDQNNIQWISVDVCASYQGTKDESGMILLDVGYLSGFTLGPEGIPLSGSLKLVETKEDRVYIYFDMISKTPVCVSVPLVRVATVANSQDAVVTIMDYYNPTNKVTKMYNSETMKNVSLFDFCGFNFTLCASNVLVNAQPTPQSTVYGNSQTTIQGNPNTTTQGNLKTTIQGNAQTIVHGIPQTTSSATVSNVRVYGFLILCIYYILFC</sequence>
<dbReference type="InterPro" id="IPR019742">
    <property type="entry name" value="MacrogloblnA2_CS"/>
</dbReference>
<evidence type="ECO:0000259" key="9">
    <source>
        <dbReference type="SMART" id="SM01361"/>
    </source>
</evidence>
<keyword evidence="3" id="KW-0732">Signal</keyword>
<dbReference type="InterPro" id="IPR008930">
    <property type="entry name" value="Terpenoid_cyclase/PrenylTrfase"/>
</dbReference>
<evidence type="ECO:0000256" key="5">
    <source>
        <dbReference type="ARBA" id="ARBA00023157"/>
    </source>
</evidence>
<keyword evidence="5" id="KW-1015">Disulfide bond</keyword>
<dbReference type="SUPFAM" id="SSF81296">
    <property type="entry name" value="E set domains"/>
    <property type="match status" value="1"/>
</dbReference>
<dbReference type="EMBL" id="OW240913">
    <property type="protein sequence ID" value="CAH2248909.1"/>
    <property type="molecule type" value="Genomic_DNA"/>
</dbReference>
<dbReference type="InterPro" id="IPR011625">
    <property type="entry name" value="A2M_N_BRD"/>
</dbReference>
<dbReference type="InterPro" id="IPR041813">
    <property type="entry name" value="A2M_TED"/>
</dbReference>
<comment type="similarity">
    <text evidence="1">Belongs to the protease inhibitor I39 (alpha-2-macroglobulin) family.</text>
</comment>
<dbReference type="PANTHER" id="PTHR11412:SF180">
    <property type="entry name" value="CD109 ANTIGEN"/>
    <property type="match status" value="1"/>
</dbReference>
<evidence type="ECO:0000313" key="11">
    <source>
        <dbReference type="Proteomes" id="UP001295444"/>
    </source>
</evidence>
<dbReference type="InterPro" id="IPR013783">
    <property type="entry name" value="Ig-like_fold"/>
</dbReference>
<evidence type="ECO:0000256" key="2">
    <source>
        <dbReference type="ARBA" id="ARBA00022690"/>
    </source>
</evidence>
<dbReference type="AlphaFoldDB" id="A0AAD1VU84"/>
<accession>A0AAD1VU84</accession>
<dbReference type="Pfam" id="PF07678">
    <property type="entry name" value="TED_complement"/>
    <property type="match status" value="1"/>
</dbReference>
<evidence type="ECO:0000259" key="7">
    <source>
        <dbReference type="SMART" id="SM01359"/>
    </source>
</evidence>
<keyword evidence="6" id="KW-0325">Glycoprotein</keyword>
<dbReference type="InterPro" id="IPR001599">
    <property type="entry name" value="Macroglobln_a2"/>
</dbReference>
<feature type="domain" description="Alpha-2-macroglobulin" evidence="8">
    <location>
        <begin position="447"/>
        <end position="538"/>
    </location>
</feature>
<keyword evidence="4" id="KW-0722">Serine protease inhibitor</keyword>
<evidence type="ECO:0000256" key="1">
    <source>
        <dbReference type="ARBA" id="ARBA00010952"/>
    </source>
</evidence>
<dbReference type="SMART" id="SM01360">
    <property type="entry name" value="A2M"/>
    <property type="match status" value="1"/>
</dbReference>
<evidence type="ECO:0000313" key="10">
    <source>
        <dbReference type="EMBL" id="CAH2248909.1"/>
    </source>
</evidence>
<organism evidence="10 11">
    <name type="scientific">Pelobates cultripes</name>
    <name type="common">Western spadefoot toad</name>
    <dbReference type="NCBI Taxonomy" id="61616"/>
    <lineage>
        <taxon>Eukaryota</taxon>
        <taxon>Metazoa</taxon>
        <taxon>Chordata</taxon>
        <taxon>Craniata</taxon>
        <taxon>Vertebrata</taxon>
        <taxon>Euteleostomi</taxon>
        <taxon>Amphibia</taxon>
        <taxon>Batrachia</taxon>
        <taxon>Anura</taxon>
        <taxon>Pelobatoidea</taxon>
        <taxon>Pelobatidae</taxon>
        <taxon>Pelobates</taxon>
    </lineage>
</organism>
<dbReference type="Pfam" id="PF00207">
    <property type="entry name" value="A2M"/>
    <property type="match status" value="1"/>
</dbReference>
<keyword evidence="11" id="KW-1185">Reference proteome</keyword>
<feature type="domain" description="Alpha-macroglobulin receptor-binding" evidence="9">
    <location>
        <begin position="1066"/>
        <end position="1150"/>
    </location>
</feature>
<dbReference type="InterPro" id="IPR047565">
    <property type="entry name" value="Alpha-macroglob_thiol-ester_cl"/>
</dbReference>
<dbReference type="InterPro" id="IPR009048">
    <property type="entry name" value="A-macroglobulin_rcpt-bd"/>
</dbReference>
<name>A0AAD1VU84_PELCU</name>
<evidence type="ECO:0000256" key="6">
    <source>
        <dbReference type="ARBA" id="ARBA00023180"/>
    </source>
</evidence>
<reference evidence="10" key="1">
    <citation type="submission" date="2022-03" db="EMBL/GenBank/DDBJ databases">
        <authorList>
            <person name="Alioto T."/>
            <person name="Alioto T."/>
            <person name="Gomez Garrido J."/>
        </authorList>
    </citation>
    <scope>NUCLEOTIDE SEQUENCE</scope>
</reference>
<dbReference type="Gene3D" id="2.60.120.1540">
    <property type="match status" value="1"/>
</dbReference>
<dbReference type="SMART" id="SM01359">
    <property type="entry name" value="A2M_N_2"/>
    <property type="match status" value="1"/>
</dbReference>
<gene>
    <name evidence="10" type="ORF">PECUL_23A057940</name>
</gene>
<dbReference type="InterPro" id="IPR036595">
    <property type="entry name" value="A-macroglobulin_rcpt-bd_sf"/>
</dbReference>
<dbReference type="PROSITE" id="PS00477">
    <property type="entry name" value="ALPHA_2_MACROGLOBULIN"/>
    <property type="match status" value="1"/>
</dbReference>
<dbReference type="GO" id="GO:0005615">
    <property type="term" value="C:extracellular space"/>
    <property type="evidence" value="ECO:0007669"/>
    <property type="project" value="InterPro"/>
</dbReference>
<dbReference type="Pfam" id="PF07677">
    <property type="entry name" value="A2M_recep"/>
    <property type="match status" value="1"/>
</dbReference>
<dbReference type="Gene3D" id="2.20.130.20">
    <property type="match status" value="1"/>
</dbReference>
<dbReference type="Gene3D" id="1.50.10.20">
    <property type="match status" value="1"/>
</dbReference>
<dbReference type="SMART" id="SM01361">
    <property type="entry name" value="A2M_recep"/>
    <property type="match status" value="1"/>
</dbReference>
<keyword evidence="2" id="KW-0646">Protease inhibitor</keyword>
<feature type="domain" description="Alpha-2-macroglobulin bait region" evidence="7">
    <location>
        <begin position="248"/>
        <end position="381"/>
    </location>
</feature>
<dbReference type="SMART" id="SM01419">
    <property type="entry name" value="Thiol-ester_cl"/>
    <property type="match status" value="1"/>
</dbReference>
<dbReference type="PANTHER" id="PTHR11412">
    <property type="entry name" value="MACROGLOBULIN / COMPLEMENT"/>
    <property type="match status" value="1"/>
</dbReference>
<dbReference type="InterPro" id="IPR050473">
    <property type="entry name" value="A2M/Complement_sys"/>
</dbReference>
<protein>
    <submittedName>
        <fullName evidence="10">CD109 antigen</fullName>
    </submittedName>
</protein>
<dbReference type="SUPFAM" id="SSF49410">
    <property type="entry name" value="Alpha-macroglobulin receptor domain"/>
    <property type="match status" value="1"/>
</dbReference>
<evidence type="ECO:0000259" key="8">
    <source>
        <dbReference type="SMART" id="SM01360"/>
    </source>
</evidence>
<evidence type="ECO:0000256" key="4">
    <source>
        <dbReference type="ARBA" id="ARBA00022900"/>
    </source>
</evidence>
<dbReference type="Gene3D" id="2.60.40.690">
    <property type="entry name" value="Alpha-macroglobulin, receptor-binding domain"/>
    <property type="match status" value="1"/>
</dbReference>
<evidence type="ECO:0000256" key="3">
    <source>
        <dbReference type="ARBA" id="ARBA00022729"/>
    </source>
</evidence>
<dbReference type="InterPro" id="IPR014756">
    <property type="entry name" value="Ig_E-set"/>
</dbReference>
<proteinExistence type="inferred from homology"/>
<dbReference type="Gene3D" id="2.60.40.1930">
    <property type="match status" value="1"/>
</dbReference>
<dbReference type="Proteomes" id="UP001295444">
    <property type="component" value="Chromosome 02"/>
</dbReference>
<dbReference type="GO" id="GO:0004867">
    <property type="term" value="F:serine-type endopeptidase inhibitor activity"/>
    <property type="evidence" value="ECO:0007669"/>
    <property type="project" value="UniProtKB-KW"/>
</dbReference>
<dbReference type="InterPro" id="IPR011626">
    <property type="entry name" value="Alpha-macroglobulin_TED"/>
</dbReference>
<dbReference type="CDD" id="cd02897">
    <property type="entry name" value="A2M_2"/>
    <property type="match status" value="1"/>
</dbReference>
<dbReference type="FunFam" id="1.50.10.20:FF:000001">
    <property type="entry name" value="CD109 isoform 1"/>
    <property type="match status" value="1"/>
</dbReference>
<dbReference type="Pfam" id="PF07703">
    <property type="entry name" value="A2M_BRD"/>
    <property type="match status" value="1"/>
</dbReference>
<dbReference type="Gene3D" id="2.60.40.10">
    <property type="entry name" value="Immunoglobulins"/>
    <property type="match status" value="1"/>
</dbReference>
<dbReference type="SUPFAM" id="SSF48239">
    <property type="entry name" value="Terpenoid cyclases/Protein prenyltransferases"/>
    <property type="match status" value="1"/>
</dbReference>